<dbReference type="OrthoDB" id="9774900at2"/>
<comment type="caution">
    <text evidence="2">The sequence shown here is derived from an EMBL/GenBank/DDBJ whole genome shotgun (WGS) entry which is preliminary data.</text>
</comment>
<evidence type="ECO:0000313" key="3">
    <source>
        <dbReference type="Proteomes" id="UP000308705"/>
    </source>
</evidence>
<proteinExistence type="predicted"/>
<evidence type="ECO:0000256" key="1">
    <source>
        <dbReference type="SAM" id="SignalP"/>
    </source>
</evidence>
<feature type="chain" id="PRO_5020401977" description="Metalloprotease" evidence="1">
    <location>
        <begin position="25"/>
        <end position="256"/>
    </location>
</feature>
<dbReference type="Proteomes" id="UP000308705">
    <property type="component" value="Unassembled WGS sequence"/>
</dbReference>
<keyword evidence="3" id="KW-1185">Reference proteome</keyword>
<feature type="signal peptide" evidence="1">
    <location>
        <begin position="1"/>
        <end position="24"/>
    </location>
</feature>
<gene>
    <name evidence="2" type="ORF">FDA94_03235</name>
</gene>
<evidence type="ECO:0000313" key="2">
    <source>
        <dbReference type="EMBL" id="TKK90793.1"/>
    </source>
</evidence>
<sequence>MRRTLIPGLVLTVALAGLATPAHADPADDPQLTRNALYTSGTIPRSTCAEKPIKRRNDVAAAKAYVTLLVGCLDRVWSKQLAKAGVKFRKPKVKLLTKDPASYCGLKWGKADYSDYCEDKREILFVLDRTLLNVDPDDLWLWISVASRYAEHVQYLTGIEKAMFKVLPEEGEPGYDETLRRTFLQAYCLTGAFTGSVYQSMPRRASDWRSIVKDWAGPGDKTMGSVKSVTYWMNRGFNSRNPKYCNTWTASNALVA</sequence>
<keyword evidence="1" id="KW-0732">Signal</keyword>
<protein>
    <recommendedName>
        <fullName evidence="4">Metalloprotease</fullName>
    </recommendedName>
</protein>
<evidence type="ECO:0008006" key="4">
    <source>
        <dbReference type="Google" id="ProtNLM"/>
    </source>
</evidence>
<reference evidence="2 3" key="1">
    <citation type="submission" date="2019-04" db="EMBL/GenBank/DDBJ databases">
        <title>Herbidospora sp. NEAU-GS14.nov., a novel actinomycete isolated from soil.</title>
        <authorList>
            <person name="Han L."/>
        </authorList>
    </citation>
    <scope>NUCLEOTIDE SEQUENCE [LARGE SCALE GENOMIC DNA]</scope>
    <source>
        <strain evidence="2 3">NEAU-GS14</strain>
    </source>
</reference>
<organism evidence="2 3">
    <name type="scientific">Herbidospora galbida</name>
    <dbReference type="NCBI Taxonomy" id="2575442"/>
    <lineage>
        <taxon>Bacteria</taxon>
        <taxon>Bacillati</taxon>
        <taxon>Actinomycetota</taxon>
        <taxon>Actinomycetes</taxon>
        <taxon>Streptosporangiales</taxon>
        <taxon>Streptosporangiaceae</taxon>
        <taxon>Herbidospora</taxon>
    </lineage>
</organism>
<name>A0A4V5V030_9ACTN</name>
<dbReference type="EMBL" id="SZQA01000002">
    <property type="protein sequence ID" value="TKK90793.1"/>
    <property type="molecule type" value="Genomic_DNA"/>
</dbReference>
<dbReference type="RefSeq" id="WP_137245534.1">
    <property type="nucleotide sequence ID" value="NZ_SZQA01000002.1"/>
</dbReference>
<accession>A0A4V5V030</accession>
<dbReference type="AlphaFoldDB" id="A0A4V5V030"/>